<dbReference type="Proteomes" id="UP001596025">
    <property type="component" value="Unassembled WGS sequence"/>
</dbReference>
<dbReference type="RefSeq" id="WP_387990307.1">
    <property type="nucleotide sequence ID" value="NZ_JBHSGR010000016.1"/>
</dbReference>
<reference evidence="3" key="1">
    <citation type="journal article" date="2019" name="Int. J. Syst. Evol. Microbiol.">
        <title>The Global Catalogue of Microorganisms (GCM) 10K type strain sequencing project: providing services to taxonomists for standard genome sequencing and annotation.</title>
        <authorList>
            <consortium name="The Broad Institute Genomics Platform"/>
            <consortium name="The Broad Institute Genome Sequencing Center for Infectious Disease"/>
            <person name="Wu L."/>
            <person name="Ma J."/>
        </authorList>
    </citation>
    <scope>NUCLEOTIDE SEQUENCE [LARGE SCALE GENOMIC DNA]</scope>
    <source>
        <strain evidence="3">CCUG 62763</strain>
    </source>
</reference>
<gene>
    <name evidence="2" type="ORF">ACFO3M_15125</name>
</gene>
<evidence type="ECO:0000313" key="3">
    <source>
        <dbReference type="Proteomes" id="UP001596025"/>
    </source>
</evidence>
<comment type="caution">
    <text evidence="2">The sequence shown here is derived from an EMBL/GenBank/DDBJ whole genome shotgun (WGS) entry which is preliminary data.</text>
</comment>
<keyword evidence="1" id="KW-0812">Transmembrane</keyword>
<protein>
    <submittedName>
        <fullName evidence="2">DUF2568 domain-containing protein</fullName>
    </submittedName>
</protein>
<feature type="transmembrane region" description="Helical" evidence="1">
    <location>
        <begin position="36"/>
        <end position="56"/>
    </location>
</feature>
<evidence type="ECO:0000313" key="2">
    <source>
        <dbReference type="EMBL" id="MFC4694730.1"/>
    </source>
</evidence>
<accession>A0ABV9LMT8</accession>
<sequence>MLTAAQDLNLAVRFGLELGLLAVVAVAAWRGARSPAARLAAVVLVPGAVAVGWVLLVHGGSVAQPVRVAAQLGALALGLTALRRLGARLPATAAVAALAVGNAALLAVWNQ</sequence>
<evidence type="ECO:0000256" key="1">
    <source>
        <dbReference type="SAM" id="Phobius"/>
    </source>
</evidence>
<feature type="transmembrane region" description="Helical" evidence="1">
    <location>
        <begin position="89"/>
        <end position="109"/>
    </location>
</feature>
<keyword evidence="3" id="KW-1185">Reference proteome</keyword>
<dbReference type="EMBL" id="JBHSGR010000016">
    <property type="protein sequence ID" value="MFC4694730.1"/>
    <property type="molecule type" value="Genomic_DNA"/>
</dbReference>
<feature type="transmembrane region" description="Helical" evidence="1">
    <location>
        <begin position="12"/>
        <end position="29"/>
    </location>
</feature>
<organism evidence="2 3">
    <name type="scientific">Geodermatophilus arenarius</name>
    <dbReference type="NCBI Taxonomy" id="1137990"/>
    <lineage>
        <taxon>Bacteria</taxon>
        <taxon>Bacillati</taxon>
        <taxon>Actinomycetota</taxon>
        <taxon>Actinomycetes</taxon>
        <taxon>Geodermatophilales</taxon>
        <taxon>Geodermatophilaceae</taxon>
        <taxon>Geodermatophilus</taxon>
    </lineage>
</organism>
<keyword evidence="1" id="KW-0472">Membrane</keyword>
<name>A0ABV9LMT8_9ACTN</name>
<proteinExistence type="predicted"/>
<keyword evidence="1" id="KW-1133">Transmembrane helix</keyword>